<dbReference type="AlphaFoldDB" id="A0A0S4M0L0"/>
<dbReference type="STRING" id="1561003.Ark11_0502"/>
<keyword evidence="9" id="KW-1185">Reference proteome</keyword>
<evidence type="ECO:0000256" key="1">
    <source>
        <dbReference type="ARBA" id="ARBA00022694"/>
    </source>
</evidence>
<gene>
    <name evidence="6" type="primary">rnpA</name>
    <name evidence="8" type="ORF">Ark11_0502</name>
</gene>
<protein>
    <recommendedName>
        <fullName evidence="6 7">Ribonuclease P protein component</fullName>
        <shortName evidence="6">RNase P protein</shortName>
        <shortName evidence="6">RNaseP protein</shortName>
        <ecNumber evidence="6 7">3.1.26.5</ecNumber>
    </recommendedName>
    <alternativeName>
        <fullName evidence="6">Protein C5</fullName>
    </alternativeName>
</protein>
<comment type="subunit">
    <text evidence="6">Consists of a catalytic RNA component (M1 or rnpB) and a protein subunit.</text>
</comment>
<sequence length="131" mass="15179">MTADNSLIKPRKNLLSPFKRSLCSVRKKSEFVSVYSSKPISVRSGPFKAYCSRETNPLFVRIGMVIPKKATVTSVRRNLVKRLIRECFRTRIRYLPIADIIVSLKGNVSSMPRRDIRNYVDHLFFLLSEEK</sequence>
<keyword evidence="5 6" id="KW-0694">RNA-binding</keyword>
<keyword evidence="2 6" id="KW-0540">Nuclease</keyword>
<reference evidence="9" key="1">
    <citation type="submission" date="2015-11" db="EMBL/GenBank/DDBJ databases">
        <authorList>
            <person name="Seth-Smith H.M.B."/>
        </authorList>
    </citation>
    <scope>NUCLEOTIDE SEQUENCE [LARGE SCALE GENOMIC DNA]</scope>
    <source>
        <strain evidence="9">2013Ark11</strain>
    </source>
</reference>
<dbReference type="InterPro" id="IPR014721">
    <property type="entry name" value="Ribsml_uS5_D2-typ_fold_subgr"/>
</dbReference>
<proteinExistence type="inferred from homology"/>
<keyword evidence="1 6" id="KW-0819">tRNA processing</keyword>
<evidence type="ECO:0000256" key="3">
    <source>
        <dbReference type="ARBA" id="ARBA00022759"/>
    </source>
</evidence>
<evidence type="ECO:0000313" key="9">
    <source>
        <dbReference type="Proteomes" id="UP000198651"/>
    </source>
</evidence>
<evidence type="ECO:0000256" key="2">
    <source>
        <dbReference type="ARBA" id="ARBA00022722"/>
    </source>
</evidence>
<dbReference type="GO" id="GO:0004526">
    <property type="term" value="F:ribonuclease P activity"/>
    <property type="evidence" value="ECO:0007669"/>
    <property type="project" value="UniProtKB-UniRule"/>
</dbReference>
<evidence type="ECO:0000256" key="7">
    <source>
        <dbReference type="NCBIfam" id="TIGR00188"/>
    </source>
</evidence>
<name>A0A0S4M0L0_9BURK</name>
<dbReference type="RefSeq" id="WP_157722241.1">
    <property type="nucleotide sequence ID" value="NZ_FLSL01000099.1"/>
</dbReference>
<dbReference type="GO" id="GO:0001682">
    <property type="term" value="P:tRNA 5'-leader removal"/>
    <property type="evidence" value="ECO:0007669"/>
    <property type="project" value="UniProtKB-UniRule"/>
</dbReference>
<dbReference type="PANTHER" id="PTHR33992">
    <property type="entry name" value="RIBONUCLEASE P PROTEIN COMPONENT"/>
    <property type="match status" value="1"/>
</dbReference>
<evidence type="ECO:0000256" key="4">
    <source>
        <dbReference type="ARBA" id="ARBA00022801"/>
    </source>
</evidence>
<dbReference type="InterPro" id="IPR000100">
    <property type="entry name" value="RNase_P"/>
</dbReference>
<dbReference type="EC" id="3.1.26.5" evidence="6 7"/>
<dbReference type="EMBL" id="LN906597">
    <property type="protein sequence ID" value="CUT17347.1"/>
    <property type="molecule type" value="Genomic_DNA"/>
</dbReference>
<dbReference type="SUPFAM" id="SSF54211">
    <property type="entry name" value="Ribosomal protein S5 domain 2-like"/>
    <property type="match status" value="1"/>
</dbReference>
<dbReference type="HAMAP" id="MF_00227">
    <property type="entry name" value="RNase_P"/>
    <property type="match status" value="1"/>
</dbReference>
<dbReference type="GO" id="GO:0030677">
    <property type="term" value="C:ribonuclease P complex"/>
    <property type="evidence" value="ECO:0007669"/>
    <property type="project" value="TreeGrafter"/>
</dbReference>
<accession>A0A0S4M0L0</accession>
<dbReference type="InterPro" id="IPR020568">
    <property type="entry name" value="Ribosomal_Su5_D2-typ_SF"/>
</dbReference>
<dbReference type="Pfam" id="PF00825">
    <property type="entry name" value="Ribonuclease_P"/>
    <property type="match status" value="1"/>
</dbReference>
<dbReference type="OrthoDB" id="9796422at2"/>
<dbReference type="GO" id="GO:0000049">
    <property type="term" value="F:tRNA binding"/>
    <property type="evidence" value="ECO:0007669"/>
    <property type="project" value="UniProtKB-UniRule"/>
</dbReference>
<organism evidence="8 9">
    <name type="scientific">Candidatus Ichthyocystis hellenicum</name>
    <dbReference type="NCBI Taxonomy" id="1561003"/>
    <lineage>
        <taxon>Bacteria</taxon>
        <taxon>Pseudomonadati</taxon>
        <taxon>Pseudomonadota</taxon>
        <taxon>Betaproteobacteria</taxon>
        <taxon>Burkholderiales</taxon>
        <taxon>Candidatus Ichthyocystis</taxon>
    </lineage>
</organism>
<evidence type="ECO:0000256" key="6">
    <source>
        <dbReference type="HAMAP-Rule" id="MF_00227"/>
    </source>
</evidence>
<comment type="similarity">
    <text evidence="6">Belongs to the RnpA family.</text>
</comment>
<comment type="catalytic activity">
    <reaction evidence="6">
        <text>Endonucleolytic cleavage of RNA, removing 5'-extranucleotides from tRNA precursor.</text>
        <dbReference type="EC" id="3.1.26.5"/>
    </reaction>
</comment>
<evidence type="ECO:0000256" key="5">
    <source>
        <dbReference type="ARBA" id="ARBA00022884"/>
    </source>
</evidence>
<keyword evidence="4 6" id="KW-0378">Hydrolase</keyword>
<dbReference type="GO" id="GO:0042781">
    <property type="term" value="F:3'-tRNA processing endoribonuclease activity"/>
    <property type="evidence" value="ECO:0007669"/>
    <property type="project" value="TreeGrafter"/>
</dbReference>
<evidence type="ECO:0000313" key="8">
    <source>
        <dbReference type="EMBL" id="CUT17347.1"/>
    </source>
</evidence>
<dbReference type="Proteomes" id="UP000198651">
    <property type="component" value="Chromosome I"/>
</dbReference>
<comment type="function">
    <text evidence="6">RNaseP catalyzes the removal of the 5'-leader sequence from pre-tRNA to produce the mature 5'-terminus. It can also cleave other RNA substrates such as 4.5S RNA. The protein component plays an auxiliary but essential role in vivo by binding to the 5'-leader sequence and broadening the substrate specificity of the ribozyme.</text>
</comment>
<dbReference type="NCBIfam" id="TIGR00188">
    <property type="entry name" value="rnpA"/>
    <property type="match status" value="1"/>
</dbReference>
<dbReference type="Gene3D" id="3.30.230.10">
    <property type="match status" value="1"/>
</dbReference>
<keyword evidence="3 6" id="KW-0255">Endonuclease</keyword>
<dbReference type="PANTHER" id="PTHR33992:SF1">
    <property type="entry name" value="RIBONUCLEASE P PROTEIN COMPONENT"/>
    <property type="match status" value="1"/>
</dbReference>